<dbReference type="Proteomes" id="UP000885779">
    <property type="component" value="Unassembled WGS sequence"/>
</dbReference>
<reference evidence="2" key="1">
    <citation type="journal article" date="2020" name="mSystems">
        <title>Genome- and Community-Level Interaction Insights into Carbon Utilization and Element Cycling Functions of Hydrothermarchaeota in Hydrothermal Sediment.</title>
        <authorList>
            <person name="Zhou Z."/>
            <person name="Liu Y."/>
            <person name="Xu W."/>
            <person name="Pan J."/>
            <person name="Luo Z.H."/>
            <person name="Li M."/>
        </authorList>
    </citation>
    <scope>NUCLEOTIDE SEQUENCE [LARGE SCALE GENOMIC DNA]</scope>
    <source>
        <strain evidence="2">HyVt-577</strain>
    </source>
</reference>
<protein>
    <recommendedName>
        <fullName evidence="1">YprB ribonuclease H-like domain-containing protein</fullName>
    </recommendedName>
</protein>
<accession>A0A7V4TZV0</accession>
<sequence length="408" mass="48063">MKTMDLHSKLKYYKSQQRKKKPEKSTADNPALSALAEHFCGIIQNPSAPFLQIERRHPLAYAQELAAGGNPQIKLSFLSRNQLERPFPLSSVLFFDLETTGLAGGAGTYPFLFGFGWVENNSLVVRQFFLPDYGREYGLYHHLQEEFFPSFEILASYNGKSYDFPLLKNRFILNRLQPVFDRWPHLDLLHVVRRIWKDSFYACDLATIESNVLNHHRQNDIPGYYIPQAYFNFIRTGVIHDVIRIIEHNYRDIVSLAELLLTLDHIEQQPHTLTDPRARLNLARLAFEQQDETLLSRLSAGFRLKSPEYVTSRFWLSLLHKKNKKWTEAEAIWLELRERAEQRYVVLEELAKYQEHIRKDYNEALRITEQALYHLDILNELNGYGTNNLSDIKEEFEYRQQRLKRKLS</sequence>
<gene>
    <name evidence="2" type="ORF">ENK44_06270</name>
</gene>
<dbReference type="InterPro" id="IPR036397">
    <property type="entry name" value="RNaseH_sf"/>
</dbReference>
<dbReference type="EMBL" id="DRQG01000060">
    <property type="protein sequence ID" value="HGY55283.1"/>
    <property type="molecule type" value="Genomic_DNA"/>
</dbReference>
<organism evidence="2">
    <name type="scientific">Caldithrix abyssi</name>
    <dbReference type="NCBI Taxonomy" id="187145"/>
    <lineage>
        <taxon>Bacteria</taxon>
        <taxon>Pseudomonadati</taxon>
        <taxon>Calditrichota</taxon>
        <taxon>Calditrichia</taxon>
        <taxon>Calditrichales</taxon>
        <taxon>Calditrichaceae</taxon>
        <taxon>Caldithrix</taxon>
    </lineage>
</organism>
<name>A0A7V4TZV0_CALAY</name>
<dbReference type="SUPFAM" id="SSF53098">
    <property type="entry name" value="Ribonuclease H-like"/>
    <property type="match status" value="1"/>
</dbReference>
<proteinExistence type="predicted"/>
<evidence type="ECO:0000313" key="2">
    <source>
        <dbReference type="EMBL" id="HGY55283.1"/>
    </source>
</evidence>
<feature type="domain" description="YprB ribonuclease H-like" evidence="1">
    <location>
        <begin position="93"/>
        <end position="260"/>
    </location>
</feature>
<dbReference type="Gene3D" id="3.30.420.10">
    <property type="entry name" value="Ribonuclease H-like superfamily/Ribonuclease H"/>
    <property type="match status" value="1"/>
</dbReference>
<dbReference type="PANTHER" id="PTHR38462:SF1">
    <property type="entry name" value="YPRB RIBONUCLEASE H-LIKE DOMAIN-CONTAINING PROTEIN"/>
    <property type="match status" value="1"/>
</dbReference>
<dbReference type="InterPro" id="IPR012337">
    <property type="entry name" value="RNaseH-like_sf"/>
</dbReference>
<dbReference type="InterPro" id="IPR038720">
    <property type="entry name" value="YprB_RNase_H-like_dom"/>
</dbReference>
<dbReference type="GO" id="GO:0003676">
    <property type="term" value="F:nucleic acid binding"/>
    <property type="evidence" value="ECO:0007669"/>
    <property type="project" value="InterPro"/>
</dbReference>
<evidence type="ECO:0000259" key="1">
    <source>
        <dbReference type="Pfam" id="PF13482"/>
    </source>
</evidence>
<comment type="caution">
    <text evidence="2">The sequence shown here is derived from an EMBL/GenBank/DDBJ whole genome shotgun (WGS) entry which is preliminary data.</text>
</comment>
<dbReference type="Pfam" id="PF13482">
    <property type="entry name" value="RNase_H_2"/>
    <property type="match status" value="1"/>
</dbReference>
<dbReference type="PANTHER" id="PTHR38462">
    <property type="entry name" value="EXONUCLEASE-LIKE PROTEIN"/>
    <property type="match status" value="1"/>
</dbReference>
<dbReference type="AlphaFoldDB" id="A0A7V4TZV0"/>